<dbReference type="AlphaFoldDB" id="A0AAD7K1H7"/>
<evidence type="ECO:0000313" key="2">
    <source>
        <dbReference type="Proteomes" id="UP001215598"/>
    </source>
</evidence>
<keyword evidence="2" id="KW-1185">Reference proteome</keyword>
<proteinExistence type="predicted"/>
<sequence length="112" mass="12744">LGFDNIPWPVSPAENQRVSLADLMVGRVKEFLLVSQRVRGSTVTKKEHVRSSLLRWHPDKMTSVLAQIVETDLHAVREGIHAFVLCLHQLNSKVESEPILEYRDLIFNLSAD</sequence>
<name>A0AAD7K1H7_9AGAR</name>
<dbReference type="EMBL" id="JARKIB010000012">
    <property type="protein sequence ID" value="KAJ7773790.1"/>
    <property type="molecule type" value="Genomic_DNA"/>
</dbReference>
<evidence type="ECO:0000313" key="1">
    <source>
        <dbReference type="EMBL" id="KAJ7773790.1"/>
    </source>
</evidence>
<feature type="non-terminal residue" evidence="1">
    <location>
        <position position="1"/>
    </location>
</feature>
<dbReference type="Proteomes" id="UP001215598">
    <property type="component" value="Unassembled WGS sequence"/>
</dbReference>
<organism evidence="1 2">
    <name type="scientific">Mycena metata</name>
    <dbReference type="NCBI Taxonomy" id="1033252"/>
    <lineage>
        <taxon>Eukaryota</taxon>
        <taxon>Fungi</taxon>
        <taxon>Dikarya</taxon>
        <taxon>Basidiomycota</taxon>
        <taxon>Agaricomycotina</taxon>
        <taxon>Agaricomycetes</taxon>
        <taxon>Agaricomycetidae</taxon>
        <taxon>Agaricales</taxon>
        <taxon>Marasmiineae</taxon>
        <taxon>Mycenaceae</taxon>
        <taxon>Mycena</taxon>
    </lineage>
</organism>
<gene>
    <name evidence="1" type="ORF">B0H16DRAFT_1304319</name>
</gene>
<accession>A0AAD7K1H7</accession>
<protein>
    <submittedName>
        <fullName evidence="1">Uncharacterized protein</fullName>
    </submittedName>
</protein>
<comment type="caution">
    <text evidence="1">The sequence shown here is derived from an EMBL/GenBank/DDBJ whole genome shotgun (WGS) entry which is preliminary data.</text>
</comment>
<reference evidence="1" key="1">
    <citation type="submission" date="2023-03" db="EMBL/GenBank/DDBJ databases">
        <title>Massive genome expansion in bonnet fungi (Mycena s.s.) driven by repeated elements and novel gene families across ecological guilds.</title>
        <authorList>
            <consortium name="Lawrence Berkeley National Laboratory"/>
            <person name="Harder C.B."/>
            <person name="Miyauchi S."/>
            <person name="Viragh M."/>
            <person name="Kuo A."/>
            <person name="Thoen E."/>
            <person name="Andreopoulos B."/>
            <person name="Lu D."/>
            <person name="Skrede I."/>
            <person name="Drula E."/>
            <person name="Henrissat B."/>
            <person name="Morin E."/>
            <person name="Kohler A."/>
            <person name="Barry K."/>
            <person name="LaButti K."/>
            <person name="Morin E."/>
            <person name="Salamov A."/>
            <person name="Lipzen A."/>
            <person name="Mereny Z."/>
            <person name="Hegedus B."/>
            <person name="Baldrian P."/>
            <person name="Stursova M."/>
            <person name="Weitz H."/>
            <person name="Taylor A."/>
            <person name="Grigoriev I.V."/>
            <person name="Nagy L.G."/>
            <person name="Martin F."/>
            <person name="Kauserud H."/>
        </authorList>
    </citation>
    <scope>NUCLEOTIDE SEQUENCE</scope>
    <source>
        <strain evidence="1">CBHHK182m</strain>
    </source>
</reference>